<dbReference type="OrthoDB" id="2017497at2759"/>
<evidence type="ECO:0000256" key="5">
    <source>
        <dbReference type="SAM" id="Phobius"/>
    </source>
</evidence>
<comment type="subcellular location">
    <subcellularLocation>
        <location evidence="1">Membrane</location>
        <topology evidence="1">Multi-pass membrane protein</topology>
    </subcellularLocation>
</comment>
<dbReference type="Proteomes" id="UP000433883">
    <property type="component" value="Unassembled WGS sequence"/>
</dbReference>
<organism evidence="8 10">
    <name type="scientific">Venturia inaequalis</name>
    <name type="common">Apple scab fungus</name>
    <dbReference type="NCBI Taxonomy" id="5025"/>
    <lineage>
        <taxon>Eukaryota</taxon>
        <taxon>Fungi</taxon>
        <taxon>Dikarya</taxon>
        <taxon>Ascomycota</taxon>
        <taxon>Pezizomycotina</taxon>
        <taxon>Dothideomycetes</taxon>
        <taxon>Pleosporomycetidae</taxon>
        <taxon>Venturiales</taxon>
        <taxon>Venturiaceae</taxon>
        <taxon>Venturia</taxon>
    </lineage>
</organism>
<dbReference type="EMBL" id="WNWQ01000251">
    <property type="protein sequence ID" value="KAE9972827.1"/>
    <property type="molecule type" value="Genomic_DNA"/>
</dbReference>
<dbReference type="GO" id="GO:0032126">
    <property type="term" value="C:eisosome"/>
    <property type="evidence" value="ECO:0007669"/>
    <property type="project" value="TreeGrafter"/>
</dbReference>
<gene>
    <name evidence="8" type="ORF">BLS_003883</name>
    <name evidence="9" type="ORF">EG327_004807</name>
</gene>
<evidence type="ECO:0000313" key="9">
    <source>
        <dbReference type="EMBL" id="KAE9985139.1"/>
    </source>
</evidence>
<dbReference type="Proteomes" id="UP000490939">
    <property type="component" value="Unassembled WGS sequence"/>
</dbReference>
<sequence length="208" mass="22660">MQRVSLCLRALQLLCAIVVFGLSVDISKEMCGYNDCSSANSKTTAFTAWAGGFGIIASVMGFLAFFWNRIKPTITTILDATAALFFLAGGVVSIFSAFLASCFASPFIFRKGEKLNDIGLSLKAGFTKPSFSHLADRRNAYAIAGQLRGFKCSNINKFGFSDDFKAILKRLCTQNTADAVFCFFSFIVCLGLVAYGVIKRKEYRSSIA</sequence>
<dbReference type="GO" id="GO:0070941">
    <property type="term" value="P:eisosome assembly"/>
    <property type="evidence" value="ECO:0007669"/>
    <property type="project" value="TreeGrafter"/>
</dbReference>
<dbReference type="AlphaFoldDB" id="A0A8H3UL53"/>
<feature type="domain" description="MARVEL" evidence="7">
    <location>
        <begin position="5"/>
        <end position="193"/>
    </location>
</feature>
<keyword evidence="11" id="KW-1185">Reference proteome</keyword>
<keyword evidence="6" id="KW-0732">Signal</keyword>
<evidence type="ECO:0000259" key="7">
    <source>
        <dbReference type="Pfam" id="PF01284"/>
    </source>
</evidence>
<evidence type="ECO:0000256" key="3">
    <source>
        <dbReference type="ARBA" id="ARBA00022989"/>
    </source>
</evidence>
<feature type="chain" id="PRO_5044690636" description="MARVEL domain-containing protein" evidence="6">
    <location>
        <begin position="22"/>
        <end position="208"/>
    </location>
</feature>
<dbReference type="InterPro" id="IPR008253">
    <property type="entry name" value="Marvel"/>
</dbReference>
<reference evidence="8 10" key="1">
    <citation type="submission" date="2019-11" db="EMBL/GenBank/DDBJ databases">
        <title>Venturia inaequalis Genome Resource.</title>
        <authorList>
            <person name="Lichtner F.J."/>
        </authorList>
    </citation>
    <scope>NUCLEOTIDE SEQUENCE [LARGE SCALE GENOMIC DNA]</scope>
    <source>
        <strain evidence="8">Bline_iso_100314</strain>
        <strain evidence="9 11">DMI_063113</strain>
    </source>
</reference>
<feature type="transmembrane region" description="Helical" evidence="5">
    <location>
        <begin position="80"/>
        <end position="109"/>
    </location>
</feature>
<evidence type="ECO:0000313" key="11">
    <source>
        <dbReference type="Proteomes" id="UP000490939"/>
    </source>
</evidence>
<dbReference type="Pfam" id="PF01284">
    <property type="entry name" value="MARVEL"/>
    <property type="match status" value="1"/>
</dbReference>
<keyword evidence="2 5" id="KW-0812">Transmembrane</keyword>
<dbReference type="GO" id="GO:0072659">
    <property type="term" value="P:protein localization to plasma membrane"/>
    <property type="evidence" value="ECO:0007669"/>
    <property type="project" value="TreeGrafter"/>
</dbReference>
<feature type="transmembrane region" description="Helical" evidence="5">
    <location>
        <begin position="45"/>
        <end position="68"/>
    </location>
</feature>
<feature type="signal peptide" evidence="6">
    <location>
        <begin position="1"/>
        <end position="21"/>
    </location>
</feature>
<name>A0A8H3UL53_VENIN</name>
<evidence type="ECO:0000313" key="10">
    <source>
        <dbReference type="Proteomes" id="UP000433883"/>
    </source>
</evidence>
<evidence type="ECO:0000313" key="8">
    <source>
        <dbReference type="EMBL" id="KAE9972827.1"/>
    </source>
</evidence>
<evidence type="ECO:0000256" key="4">
    <source>
        <dbReference type="ARBA" id="ARBA00023136"/>
    </source>
</evidence>
<feature type="transmembrane region" description="Helical" evidence="5">
    <location>
        <begin position="177"/>
        <end position="198"/>
    </location>
</feature>
<dbReference type="GO" id="GO:0005886">
    <property type="term" value="C:plasma membrane"/>
    <property type="evidence" value="ECO:0007669"/>
    <property type="project" value="TreeGrafter"/>
</dbReference>
<evidence type="ECO:0000256" key="2">
    <source>
        <dbReference type="ARBA" id="ARBA00022692"/>
    </source>
</evidence>
<accession>A0A8H3UL53</accession>
<evidence type="ECO:0000256" key="6">
    <source>
        <dbReference type="SAM" id="SignalP"/>
    </source>
</evidence>
<dbReference type="PANTHER" id="PTHR28165">
    <property type="entry name" value="NON-CLASSICAL EXPORT PROTEIN 2-RELATED"/>
    <property type="match status" value="1"/>
</dbReference>
<dbReference type="PANTHER" id="PTHR28165:SF2">
    <property type="entry name" value="MARVEL DOMAIN-CONTAINING PROTEIN"/>
    <property type="match status" value="1"/>
</dbReference>
<evidence type="ECO:0000256" key="1">
    <source>
        <dbReference type="ARBA" id="ARBA00004141"/>
    </source>
</evidence>
<protein>
    <recommendedName>
        <fullName evidence="7">MARVEL domain-containing protein</fullName>
    </recommendedName>
</protein>
<keyword evidence="4 5" id="KW-0472">Membrane</keyword>
<dbReference type="EMBL" id="WNWR01000282">
    <property type="protein sequence ID" value="KAE9985139.1"/>
    <property type="molecule type" value="Genomic_DNA"/>
</dbReference>
<dbReference type="InterPro" id="IPR052649">
    <property type="entry name" value="NCE102-like"/>
</dbReference>
<comment type="caution">
    <text evidence="8">The sequence shown here is derived from an EMBL/GenBank/DDBJ whole genome shotgun (WGS) entry which is preliminary data.</text>
</comment>
<keyword evidence="3 5" id="KW-1133">Transmembrane helix</keyword>
<proteinExistence type="predicted"/>